<keyword evidence="3" id="KW-1185">Reference proteome</keyword>
<keyword evidence="2" id="KW-0328">Glycosyltransferase</keyword>
<dbReference type="PANTHER" id="PTHR43630">
    <property type="entry name" value="POLY-BETA-1,6-N-ACETYL-D-GLUCOSAMINE SYNTHASE"/>
    <property type="match status" value="1"/>
</dbReference>
<sequence length="238" mass="28869">MDKLRSEGSKLTLSMIVRNEADRYLRRALEAHRDYIEEAVIIDDGSSDDTADVCRDMLSGIPLHLVRNKQSTYHNEVELRKQQWHETVSRKPDWILNMDADEWFEPGCRPLLDETLRQRQSDAIYFRLYDMWSETHYREDFYWRAHQTFRPFLIRYQADAAYEWKETPQHCGRFPQSIQYFSYNCHPLRVQHYGWVKPEDRRAKYDRYMRLDGEGRYGWIDQYTSILDEKPNLIPWEG</sequence>
<evidence type="ECO:0000313" key="2">
    <source>
        <dbReference type="EMBL" id="MFC0392353.1"/>
    </source>
</evidence>
<comment type="caution">
    <text evidence="2">The sequence shown here is derived from an EMBL/GenBank/DDBJ whole genome shotgun (WGS) entry which is preliminary data.</text>
</comment>
<evidence type="ECO:0000313" key="3">
    <source>
        <dbReference type="Proteomes" id="UP001589818"/>
    </source>
</evidence>
<evidence type="ECO:0000259" key="1">
    <source>
        <dbReference type="Pfam" id="PF00535"/>
    </source>
</evidence>
<dbReference type="GO" id="GO:0016757">
    <property type="term" value="F:glycosyltransferase activity"/>
    <property type="evidence" value="ECO:0007669"/>
    <property type="project" value="UniProtKB-KW"/>
</dbReference>
<name>A0ABV6JCL2_9BACL</name>
<dbReference type="InterPro" id="IPR001173">
    <property type="entry name" value="Glyco_trans_2-like"/>
</dbReference>
<reference evidence="2 3" key="1">
    <citation type="submission" date="2024-09" db="EMBL/GenBank/DDBJ databases">
        <authorList>
            <person name="Sun Q."/>
            <person name="Mori K."/>
        </authorList>
    </citation>
    <scope>NUCLEOTIDE SEQUENCE [LARGE SCALE GENOMIC DNA]</scope>
    <source>
        <strain evidence="2 3">CCM 4839</strain>
    </source>
</reference>
<dbReference type="Proteomes" id="UP001589818">
    <property type="component" value="Unassembled WGS sequence"/>
</dbReference>
<protein>
    <submittedName>
        <fullName evidence="2">Glycosyltransferase</fullName>
        <ecNumber evidence="2">2.4.-.-</ecNumber>
    </submittedName>
</protein>
<organism evidence="2 3">
    <name type="scientific">Paenibacillus mendelii</name>
    <dbReference type="NCBI Taxonomy" id="206163"/>
    <lineage>
        <taxon>Bacteria</taxon>
        <taxon>Bacillati</taxon>
        <taxon>Bacillota</taxon>
        <taxon>Bacilli</taxon>
        <taxon>Bacillales</taxon>
        <taxon>Paenibacillaceae</taxon>
        <taxon>Paenibacillus</taxon>
    </lineage>
</organism>
<dbReference type="SUPFAM" id="SSF53448">
    <property type="entry name" value="Nucleotide-diphospho-sugar transferases"/>
    <property type="match status" value="1"/>
</dbReference>
<gene>
    <name evidence="2" type="ORF">ACFFJ8_13350</name>
</gene>
<dbReference type="EC" id="2.4.-.-" evidence="2"/>
<dbReference type="Gene3D" id="3.90.550.10">
    <property type="entry name" value="Spore Coat Polysaccharide Biosynthesis Protein SpsA, Chain A"/>
    <property type="match status" value="1"/>
</dbReference>
<feature type="domain" description="Glycosyltransferase 2-like" evidence="1">
    <location>
        <begin position="15"/>
        <end position="140"/>
    </location>
</feature>
<dbReference type="PANTHER" id="PTHR43630:SF2">
    <property type="entry name" value="GLYCOSYLTRANSFERASE"/>
    <property type="match status" value="1"/>
</dbReference>
<dbReference type="InterPro" id="IPR029044">
    <property type="entry name" value="Nucleotide-diphossugar_trans"/>
</dbReference>
<dbReference type="Pfam" id="PF00535">
    <property type="entry name" value="Glycos_transf_2"/>
    <property type="match status" value="1"/>
</dbReference>
<accession>A0ABV6JCL2</accession>
<dbReference type="EMBL" id="JBHLVF010000017">
    <property type="protein sequence ID" value="MFC0392353.1"/>
    <property type="molecule type" value="Genomic_DNA"/>
</dbReference>
<dbReference type="RefSeq" id="WP_256555203.1">
    <property type="nucleotide sequence ID" value="NZ_JANHOF010000003.1"/>
</dbReference>
<proteinExistence type="predicted"/>
<keyword evidence="2" id="KW-0808">Transferase</keyword>